<reference evidence="5 6" key="1">
    <citation type="submission" date="2022-06" db="EMBL/GenBank/DDBJ databases">
        <title>Ideonella sp. NS12-5 Genome sequencing and assembly.</title>
        <authorList>
            <person name="Jung Y."/>
        </authorList>
    </citation>
    <scope>NUCLEOTIDE SEQUENCE [LARGE SCALE GENOMIC DNA]</scope>
    <source>
        <strain evidence="5 6">NS12-5</strain>
    </source>
</reference>
<gene>
    <name evidence="5" type="ORF">M0L44_18935</name>
</gene>
<dbReference type="Pfam" id="PF13545">
    <property type="entry name" value="HTH_Crp_2"/>
    <property type="match status" value="1"/>
</dbReference>
<dbReference type="InterPro" id="IPR018490">
    <property type="entry name" value="cNMP-bd_dom_sf"/>
</dbReference>
<dbReference type="SUPFAM" id="SSF46785">
    <property type="entry name" value="Winged helix' DNA-binding domain"/>
    <property type="match status" value="1"/>
</dbReference>
<dbReference type="InterPro" id="IPR000595">
    <property type="entry name" value="cNMP-bd_dom"/>
</dbReference>
<protein>
    <submittedName>
        <fullName evidence="5">Crp/Fnr family transcriptional regulator</fullName>
    </submittedName>
</protein>
<dbReference type="PROSITE" id="PS51063">
    <property type="entry name" value="HTH_CRP_2"/>
    <property type="match status" value="1"/>
</dbReference>
<keyword evidence="1" id="KW-0805">Transcription regulation</keyword>
<proteinExistence type="predicted"/>
<comment type="caution">
    <text evidence="5">The sequence shown here is derived from an EMBL/GenBank/DDBJ whole genome shotgun (WGS) entry which is preliminary data.</text>
</comment>
<keyword evidence="3" id="KW-0804">Transcription</keyword>
<evidence type="ECO:0000259" key="4">
    <source>
        <dbReference type="PROSITE" id="PS51063"/>
    </source>
</evidence>
<dbReference type="Proteomes" id="UP001204851">
    <property type="component" value="Unassembled WGS sequence"/>
</dbReference>
<dbReference type="Gene3D" id="2.60.120.10">
    <property type="entry name" value="Jelly Rolls"/>
    <property type="match status" value="1"/>
</dbReference>
<name>A0ABT1BRN6_9BURK</name>
<dbReference type="CDD" id="cd00038">
    <property type="entry name" value="CAP_ED"/>
    <property type="match status" value="1"/>
</dbReference>
<keyword evidence="6" id="KW-1185">Reference proteome</keyword>
<keyword evidence="2" id="KW-0238">DNA-binding</keyword>
<dbReference type="InterPro" id="IPR014710">
    <property type="entry name" value="RmlC-like_jellyroll"/>
</dbReference>
<dbReference type="InterPro" id="IPR036390">
    <property type="entry name" value="WH_DNA-bd_sf"/>
</dbReference>
<evidence type="ECO:0000256" key="1">
    <source>
        <dbReference type="ARBA" id="ARBA00023015"/>
    </source>
</evidence>
<accession>A0ABT1BRN6</accession>
<evidence type="ECO:0000313" key="5">
    <source>
        <dbReference type="EMBL" id="MCO5978778.1"/>
    </source>
</evidence>
<sequence>MVCAEPDGQLIARALAPCPIPPEACDRLLQAACVVDVPPGLLQHPSPAKPLPSLWLLRSGQMAAGGVDRRGRFTEMFRVQAGEWVDVFGALGRQPGWFRALMATEPSELLALPIDALLRIAQQHPAVGLAFGQVLAAQAQTLRDGLTEARTRGLAARLARRILDETAASTGLACRPVWQMAVRKQQLAQQLGVTSEALSRSLRQLIEQGVIAVQRYEVRILNRVMLQYLSESRGALPAAAGGRRSVPASPRATRAHAAGLALAA</sequence>
<dbReference type="InterPro" id="IPR012318">
    <property type="entry name" value="HTH_CRP"/>
</dbReference>
<dbReference type="SUPFAM" id="SSF51206">
    <property type="entry name" value="cAMP-binding domain-like"/>
    <property type="match status" value="1"/>
</dbReference>
<dbReference type="RefSeq" id="WP_252771650.1">
    <property type="nucleotide sequence ID" value="NZ_JAMXMC010000012.1"/>
</dbReference>
<feature type="domain" description="HTH crp-type" evidence="4">
    <location>
        <begin position="152"/>
        <end position="224"/>
    </location>
</feature>
<evidence type="ECO:0000313" key="6">
    <source>
        <dbReference type="Proteomes" id="UP001204851"/>
    </source>
</evidence>
<organism evidence="5 6">
    <name type="scientific">Ideonella oryzae</name>
    <dbReference type="NCBI Taxonomy" id="2937441"/>
    <lineage>
        <taxon>Bacteria</taxon>
        <taxon>Pseudomonadati</taxon>
        <taxon>Pseudomonadota</taxon>
        <taxon>Betaproteobacteria</taxon>
        <taxon>Burkholderiales</taxon>
        <taxon>Sphaerotilaceae</taxon>
        <taxon>Ideonella</taxon>
    </lineage>
</organism>
<evidence type="ECO:0000256" key="2">
    <source>
        <dbReference type="ARBA" id="ARBA00023125"/>
    </source>
</evidence>
<dbReference type="EMBL" id="JAMXMC010000012">
    <property type="protein sequence ID" value="MCO5978778.1"/>
    <property type="molecule type" value="Genomic_DNA"/>
</dbReference>
<evidence type="ECO:0000256" key="3">
    <source>
        <dbReference type="ARBA" id="ARBA00023163"/>
    </source>
</evidence>
<dbReference type="SMART" id="SM00419">
    <property type="entry name" value="HTH_CRP"/>
    <property type="match status" value="1"/>
</dbReference>